<protein>
    <submittedName>
        <fullName evidence="1">GntP family permease</fullName>
    </submittedName>
</protein>
<dbReference type="Proteomes" id="UP000473470">
    <property type="component" value="Unassembled WGS sequence"/>
</dbReference>
<dbReference type="EMBL" id="VZOK01000386">
    <property type="protein sequence ID" value="KAB0625148.1"/>
    <property type="molecule type" value="Genomic_DNA"/>
</dbReference>
<evidence type="ECO:0000313" key="2">
    <source>
        <dbReference type="Proteomes" id="UP000473470"/>
    </source>
</evidence>
<comment type="caution">
    <text evidence="1">The sequence shown here is derived from an EMBL/GenBank/DDBJ whole genome shotgun (WGS) entry which is preliminary data.</text>
</comment>
<gene>
    <name evidence="1" type="ORF">F7R25_38270</name>
</gene>
<name>A0A6L3MIS0_9BURK</name>
<reference evidence="1 2" key="1">
    <citation type="submission" date="2019-09" db="EMBL/GenBank/DDBJ databases">
        <title>Draft genome sequences of 48 bacterial type strains from the CCUG.</title>
        <authorList>
            <person name="Tunovic T."/>
            <person name="Pineiro-Iglesias B."/>
            <person name="Unosson C."/>
            <person name="Inganas E."/>
            <person name="Ohlen M."/>
            <person name="Cardew S."/>
            <person name="Jensie-Markopoulos S."/>
            <person name="Salva-Serra F."/>
            <person name="Jaen-Luchoro D."/>
            <person name="Karlsson R."/>
            <person name="Svensson-Stadler L."/>
            <person name="Chun J."/>
            <person name="Moore E."/>
        </authorList>
    </citation>
    <scope>NUCLEOTIDE SEQUENCE [LARGE SCALE GENOMIC DNA]</scope>
    <source>
        <strain evidence="1 2">CCUG 65686</strain>
    </source>
</reference>
<organism evidence="1 2">
    <name type="scientific">Burkholderia stagnalis</name>
    <dbReference type="NCBI Taxonomy" id="1503054"/>
    <lineage>
        <taxon>Bacteria</taxon>
        <taxon>Pseudomonadati</taxon>
        <taxon>Pseudomonadota</taxon>
        <taxon>Betaproteobacteria</taxon>
        <taxon>Burkholderiales</taxon>
        <taxon>Burkholderiaceae</taxon>
        <taxon>Burkholderia</taxon>
        <taxon>Burkholderia cepacia complex</taxon>
    </lineage>
</organism>
<proteinExistence type="predicted"/>
<evidence type="ECO:0000313" key="1">
    <source>
        <dbReference type="EMBL" id="KAB0625148.1"/>
    </source>
</evidence>
<accession>A0A6L3MIS0</accession>
<sequence>MWDLFVILLSLGLLMYTAYRGFSVILMAPLCALLAV</sequence>
<dbReference type="AlphaFoldDB" id="A0A6L3MIS0"/>
<feature type="non-terminal residue" evidence="1">
    <location>
        <position position="36"/>
    </location>
</feature>